<comment type="caution">
    <text evidence="2">The sequence shown here is derived from an EMBL/GenBank/DDBJ whole genome shotgun (WGS) entry which is preliminary data.</text>
</comment>
<evidence type="ECO:0000259" key="1">
    <source>
        <dbReference type="PROSITE" id="PS51819"/>
    </source>
</evidence>
<reference evidence="2" key="1">
    <citation type="journal article" date="2023" name="Mol. Phylogenet. Evol.">
        <title>Genome-scale phylogeny and comparative genomics of the fungal order Sordariales.</title>
        <authorList>
            <person name="Hensen N."/>
            <person name="Bonometti L."/>
            <person name="Westerberg I."/>
            <person name="Brannstrom I.O."/>
            <person name="Guillou S."/>
            <person name="Cros-Aarteil S."/>
            <person name="Calhoun S."/>
            <person name="Haridas S."/>
            <person name="Kuo A."/>
            <person name="Mondo S."/>
            <person name="Pangilinan J."/>
            <person name="Riley R."/>
            <person name="LaButti K."/>
            <person name="Andreopoulos B."/>
            <person name="Lipzen A."/>
            <person name="Chen C."/>
            <person name="Yan M."/>
            <person name="Daum C."/>
            <person name="Ng V."/>
            <person name="Clum A."/>
            <person name="Steindorff A."/>
            <person name="Ohm R.A."/>
            <person name="Martin F."/>
            <person name="Silar P."/>
            <person name="Natvig D.O."/>
            <person name="Lalanne C."/>
            <person name="Gautier V."/>
            <person name="Ament-Velasquez S.L."/>
            <person name="Kruys A."/>
            <person name="Hutchinson M.I."/>
            <person name="Powell A.J."/>
            <person name="Barry K."/>
            <person name="Miller A.N."/>
            <person name="Grigoriev I.V."/>
            <person name="Debuchy R."/>
            <person name="Gladieux P."/>
            <person name="Hiltunen Thoren M."/>
            <person name="Johannesson H."/>
        </authorList>
    </citation>
    <scope>NUCLEOTIDE SEQUENCE</scope>
    <source>
        <strain evidence="2">CBS 359.72</strain>
    </source>
</reference>
<evidence type="ECO:0000313" key="3">
    <source>
        <dbReference type="Proteomes" id="UP001303647"/>
    </source>
</evidence>
<dbReference type="SUPFAM" id="SSF54593">
    <property type="entry name" value="Glyoxalase/Bleomycin resistance protein/Dihydroxybiphenyl dioxygenase"/>
    <property type="match status" value="1"/>
</dbReference>
<dbReference type="InterPro" id="IPR004360">
    <property type="entry name" value="Glyas_Fos-R_dOase_dom"/>
</dbReference>
<gene>
    <name evidence="2" type="ORF">C7999DRAFT_17405</name>
</gene>
<proteinExistence type="predicted"/>
<dbReference type="InterPro" id="IPR037523">
    <property type="entry name" value="VOC_core"/>
</dbReference>
<protein>
    <recommendedName>
        <fullName evidence="1">VOC domain-containing protein</fullName>
    </recommendedName>
</protein>
<name>A0AAN7CNI7_9PEZI</name>
<dbReference type="InterPro" id="IPR029068">
    <property type="entry name" value="Glyas_Bleomycin-R_OHBP_Dase"/>
</dbReference>
<accession>A0AAN7CNI7</accession>
<dbReference type="PANTHER" id="PTHR36503:SF2">
    <property type="entry name" value="BLR2408 PROTEIN"/>
    <property type="match status" value="1"/>
</dbReference>
<sequence>MSSPATGTNPTFFLNLPTASLPRAVAFYTALGFTPVPAWSDHSTATFLLPAPNQTISLMLHANDRFARFTRPGSSIADARTSTQGLFSILWNDREAVDKWLEKAEGAGGKKDPYVMEGFGKEMGMYTRSWEDLDGHIWEGFCMLAKDLEGEAGQAGKA</sequence>
<feature type="domain" description="VOC" evidence="1">
    <location>
        <begin position="10"/>
        <end position="143"/>
    </location>
</feature>
<dbReference type="Gene3D" id="3.10.180.10">
    <property type="entry name" value="2,3-Dihydroxybiphenyl 1,2-Dioxygenase, domain 1"/>
    <property type="match status" value="1"/>
</dbReference>
<dbReference type="EMBL" id="MU857745">
    <property type="protein sequence ID" value="KAK4244312.1"/>
    <property type="molecule type" value="Genomic_DNA"/>
</dbReference>
<dbReference type="AlphaFoldDB" id="A0AAN7CNI7"/>
<keyword evidence="3" id="KW-1185">Reference proteome</keyword>
<dbReference type="Proteomes" id="UP001303647">
    <property type="component" value="Unassembled WGS sequence"/>
</dbReference>
<dbReference type="Pfam" id="PF00903">
    <property type="entry name" value="Glyoxalase"/>
    <property type="match status" value="1"/>
</dbReference>
<reference evidence="2" key="2">
    <citation type="submission" date="2023-05" db="EMBL/GenBank/DDBJ databases">
        <authorList>
            <consortium name="Lawrence Berkeley National Laboratory"/>
            <person name="Steindorff A."/>
            <person name="Hensen N."/>
            <person name="Bonometti L."/>
            <person name="Westerberg I."/>
            <person name="Brannstrom I.O."/>
            <person name="Guillou S."/>
            <person name="Cros-Aarteil S."/>
            <person name="Calhoun S."/>
            <person name="Haridas S."/>
            <person name="Kuo A."/>
            <person name="Mondo S."/>
            <person name="Pangilinan J."/>
            <person name="Riley R."/>
            <person name="Labutti K."/>
            <person name="Andreopoulos B."/>
            <person name="Lipzen A."/>
            <person name="Chen C."/>
            <person name="Yanf M."/>
            <person name="Daum C."/>
            <person name="Ng V."/>
            <person name="Clum A."/>
            <person name="Ohm R."/>
            <person name="Martin F."/>
            <person name="Silar P."/>
            <person name="Natvig D."/>
            <person name="Lalanne C."/>
            <person name="Gautier V."/>
            <person name="Ament-Velasquez S.L."/>
            <person name="Kruys A."/>
            <person name="Hutchinson M.I."/>
            <person name="Powell A.J."/>
            <person name="Barry K."/>
            <person name="Miller A.N."/>
            <person name="Grigoriev I.V."/>
            <person name="Debuchy R."/>
            <person name="Gladieux P."/>
            <person name="Thoren M.H."/>
            <person name="Johannesson H."/>
        </authorList>
    </citation>
    <scope>NUCLEOTIDE SEQUENCE</scope>
    <source>
        <strain evidence="2">CBS 359.72</strain>
    </source>
</reference>
<organism evidence="2 3">
    <name type="scientific">Corynascus novoguineensis</name>
    <dbReference type="NCBI Taxonomy" id="1126955"/>
    <lineage>
        <taxon>Eukaryota</taxon>
        <taxon>Fungi</taxon>
        <taxon>Dikarya</taxon>
        <taxon>Ascomycota</taxon>
        <taxon>Pezizomycotina</taxon>
        <taxon>Sordariomycetes</taxon>
        <taxon>Sordariomycetidae</taxon>
        <taxon>Sordariales</taxon>
        <taxon>Chaetomiaceae</taxon>
        <taxon>Corynascus</taxon>
    </lineage>
</organism>
<evidence type="ECO:0000313" key="2">
    <source>
        <dbReference type="EMBL" id="KAK4244312.1"/>
    </source>
</evidence>
<dbReference type="PROSITE" id="PS51819">
    <property type="entry name" value="VOC"/>
    <property type="match status" value="1"/>
</dbReference>
<dbReference type="PANTHER" id="PTHR36503">
    <property type="entry name" value="BLR2520 PROTEIN"/>
    <property type="match status" value="1"/>
</dbReference>